<dbReference type="InterPro" id="IPR000157">
    <property type="entry name" value="TIR_dom"/>
</dbReference>
<comment type="caution">
    <text evidence="6">The sequence shown here is derived from an EMBL/GenBank/DDBJ whole genome shotgun (WGS) entry which is preliminary data.</text>
</comment>
<dbReference type="Pfam" id="PF01582">
    <property type="entry name" value="TIR"/>
    <property type="match status" value="2"/>
</dbReference>
<dbReference type="InterPro" id="IPR027417">
    <property type="entry name" value="P-loop_NTPase"/>
</dbReference>
<dbReference type="FunFam" id="3.40.50.10140:FF:000007">
    <property type="entry name" value="Disease resistance protein (TIR-NBS-LRR class)"/>
    <property type="match status" value="2"/>
</dbReference>
<dbReference type="OrthoDB" id="1294457at2759"/>
<evidence type="ECO:0000259" key="5">
    <source>
        <dbReference type="PROSITE" id="PS50104"/>
    </source>
</evidence>
<protein>
    <submittedName>
        <fullName evidence="6">Tmv resistance protein n</fullName>
    </submittedName>
</protein>
<keyword evidence="7" id="KW-1185">Reference proteome</keyword>
<dbReference type="PANTHER" id="PTHR11017:SF580">
    <property type="entry name" value="ADP-RIBOSYL CYCLASE_CYCLIC ADP-RIBOSE HYDROLASE"/>
    <property type="match status" value="1"/>
</dbReference>
<dbReference type="AlphaFoldDB" id="A0A1J6KN18"/>
<dbReference type="SUPFAM" id="SSF46785">
    <property type="entry name" value="Winged helix' DNA-binding domain"/>
    <property type="match status" value="1"/>
</dbReference>
<dbReference type="InterPro" id="IPR002182">
    <property type="entry name" value="NB-ARC"/>
</dbReference>
<dbReference type="GeneID" id="109215525"/>
<dbReference type="Pfam" id="PF23282">
    <property type="entry name" value="WHD_ROQ1"/>
    <property type="match status" value="1"/>
</dbReference>
<dbReference type="InterPro" id="IPR058192">
    <property type="entry name" value="WHD_ROQ1-like"/>
</dbReference>
<dbReference type="Gramene" id="OIT26264">
    <property type="protein sequence ID" value="OIT26264"/>
    <property type="gene ID" value="A4A49_29289"/>
</dbReference>
<dbReference type="PROSITE" id="PS50104">
    <property type="entry name" value="TIR"/>
    <property type="match status" value="2"/>
</dbReference>
<evidence type="ECO:0000256" key="4">
    <source>
        <dbReference type="ARBA" id="ARBA00023027"/>
    </source>
</evidence>
<dbReference type="InterPro" id="IPR042197">
    <property type="entry name" value="Apaf_helical"/>
</dbReference>
<dbReference type="GO" id="GO:0043531">
    <property type="term" value="F:ADP binding"/>
    <property type="evidence" value="ECO:0007669"/>
    <property type="project" value="InterPro"/>
</dbReference>
<dbReference type="SUPFAM" id="SSF52540">
    <property type="entry name" value="P-loop containing nucleoside triphosphate hydrolases"/>
    <property type="match status" value="1"/>
</dbReference>
<keyword evidence="1" id="KW-0433">Leucine-rich repeat</keyword>
<dbReference type="SUPFAM" id="SSF52200">
    <property type="entry name" value="Toll/Interleukin receptor TIR domain"/>
    <property type="match status" value="2"/>
</dbReference>
<dbReference type="KEGG" id="nau:109215525"/>
<keyword evidence="2" id="KW-0677">Repeat</keyword>
<feature type="domain" description="TIR" evidence="5">
    <location>
        <begin position="547"/>
        <end position="707"/>
    </location>
</feature>
<evidence type="ECO:0000256" key="2">
    <source>
        <dbReference type="ARBA" id="ARBA00022737"/>
    </source>
</evidence>
<dbReference type="PANTHER" id="PTHR11017">
    <property type="entry name" value="LEUCINE-RICH REPEAT-CONTAINING PROTEIN"/>
    <property type="match status" value="1"/>
</dbReference>
<evidence type="ECO:0000256" key="3">
    <source>
        <dbReference type="ARBA" id="ARBA00022821"/>
    </source>
</evidence>
<dbReference type="PRINTS" id="PR00364">
    <property type="entry name" value="DISEASERSIST"/>
</dbReference>
<dbReference type="InterPro" id="IPR044974">
    <property type="entry name" value="Disease_R_plants"/>
</dbReference>
<organism evidence="6 7">
    <name type="scientific">Nicotiana attenuata</name>
    <name type="common">Coyote tobacco</name>
    <dbReference type="NCBI Taxonomy" id="49451"/>
    <lineage>
        <taxon>Eukaryota</taxon>
        <taxon>Viridiplantae</taxon>
        <taxon>Streptophyta</taxon>
        <taxon>Embryophyta</taxon>
        <taxon>Tracheophyta</taxon>
        <taxon>Spermatophyta</taxon>
        <taxon>Magnoliopsida</taxon>
        <taxon>eudicotyledons</taxon>
        <taxon>Gunneridae</taxon>
        <taxon>Pentapetalae</taxon>
        <taxon>asterids</taxon>
        <taxon>lamiids</taxon>
        <taxon>Solanales</taxon>
        <taxon>Solanaceae</taxon>
        <taxon>Nicotianoideae</taxon>
        <taxon>Nicotianeae</taxon>
        <taxon>Nicotiana</taxon>
    </lineage>
</organism>
<dbReference type="Proteomes" id="UP000187609">
    <property type="component" value="Unassembled WGS sequence"/>
</dbReference>
<dbReference type="SMART" id="SM00255">
    <property type="entry name" value="TIR"/>
    <property type="match status" value="2"/>
</dbReference>
<evidence type="ECO:0000313" key="7">
    <source>
        <dbReference type="Proteomes" id="UP000187609"/>
    </source>
</evidence>
<keyword evidence="3" id="KW-0611">Plant defense</keyword>
<dbReference type="GO" id="GO:0007165">
    <property type="term" value="P:signal transduction"/>
    <property type="evidence" value="ECO:0007669"/>
    <property type="project" value="InterPro"/>
</dbReference>
<dbReference type="InterPro" id="IPR035897">
    <property type="entry name" value="Toll_tir_struct_dom_sf"/>
</dbReference>
<dbReference type="SMR" id="A0A1J6KN18"/>
<evidence type="ECO:0000313" key="6">
    <source>
        <dbReference type="EMBL" id="OIT26264.1"/>
    </source>
</evidence>
<gene>
    <name evidence="6" type="primary">N_34</name>
    <name evidence="6" type="ORF">A4A49_29289</name>
</gene>
<reference evidence="6" key="1">
    <citation type="submission" date="2016-11" db="EMBL/GenBank/DDBJ databases">
        <title>The genome of Nicotiana attenuata.</title>
        <authorList>
            <person name="Xu S."/>
            <person name="Brockmoeller T."/>
            <person name="Gaquerel E."/>
            <person name="Navarro A."/>
            <person name="Kuhl H."/>
            <person name="Gase K."/>
            <person name="Ling Z."/>
            <person name="Zhou W."/>
            <person name="Kreitzer C."/>
            <person name="Stanke M."/>
            <person name="Tang H."/>
            <person name="Lyons E."/>
            <person name="Pandey P."/>
            <person name="Pandey S.P."/>
            <person name="Timmermann B."/>
            <person name="Baldwin I.T."/>
        </authorList>
    </citation>
    <scope>NUCLEOTIDE SEQUENCE [LARGE SCALE GENOMIC DNA]</scope>
    <source>
        <strain evidence="6">UT</strain>
    </source>
</reference>
<dbReference type="Gene3D" id="1.10.8.430">
    <property type="entry name" value="Helical domain of apoptotic protease-activating factors"/>
    <property type="match status" value="1"/>
</dbReference>
<accession>A0A1J6KN18</accession>
<keyword evidence="4" id="KW-0520">NAD</keyword>
<dbReference type="Pfam" id="PF00931">
    <property type="entry name" value="NB-ARC"/>
    <property type="match status" value="1"/>
</dbReference>
<dbReference type="Gene3D" id="3.40.50.10140">
    <property type="entry name" value="Toll/interleukin-1 receptor homology (TIR) domain"/>
    <property type="match status" value="2"/>
</dbReference>
<name>A0A1J6KN18_NICAT</name>
<proteinExistence type="predicted"/>
<evidence type="ECO:0000256" key="1">
    <source>
        <dbReference type="ARBA" id="ARBA00022614"/>
    </source>
</evidence>
<dbReference type="Gene3D" id="3.40.50.300">
    <property type="entry name" value="P-loop containing nucleotide triphosphate hydrolases"/>
    <property type="match status" value="1"/>
</dbReference>
<dbReference type="OMA" id="THVANIE"/>
<dbReference type="EMBL" id="MJEQ01002898">
    <property type="protein sequence ID" value="OIT26264.1"/>
    <property type="molecule type" value="Genomic_DNA"/>
</dbReference>
<sequence>MAYPYESIKKWKYDTFLSFRGEDTRDNFVEPLRKRLEETGISAFKDDVKVEKGKPISTQLFKGIESSRYAVIVFSENYASSTWCLEELTKIIECVETKGQKVLLVFYNVEPSDVRMQSNSFARALVQLEADLQEHDTDYWVKIQRWKDALRKAPNFAGPDARKTVKGDEEKCIELIVKEIYRCEEGGVSTIVKYRLGIESRVNKVESLLKVGLDVAHFLGIFGRAGVGKTTVARAIFDKISSQFEGSCFLANIRAVSKTEGLKYLQESLLLQILECQHSDLHLTSVDEGVEMIRTMLRSKKVLIVLDDVDDDKQLECLVGKHDWFGDGSRIITTTRNADLLCSHNELYSVPELARHEALELFSWYAFQQGSPNKEYEKLSCCIVNYACGLPLALEILGSFLYKRGMKEWTSAIERLEDTGGDENIVKQLSLCLDGLDNEDKNIFLYIACSYKGKKKDDVIKILNKFGFKSEIGINFLAKKLLLYISEGRIEMHDLIEQMGQQVAHDVDQDKLWDLWLDSYINAVFLAHQISRTIFPIASQNKLAQIWKYDVFLSFRGEDTRRTFTAQLYARLEDNGIYTFKDDMELVRGRDIATELLRSIQESRIAIIIFSKNYVASKWCLEELIQIMECVDNKGTTVFPVFLDVEPSDVRKQKNGVAEAFARWKTSSGFEKVLRWKEALQNAANIAGWHVPKTANGDLAECIKLIVNQVAWNLNATRKFTVES</sequence>
<dbReference type="GO" id="GO:0006952">
    <property type="term" value="P:defense response"/>
    <property type="evidence" value="ECO:0007669"/>
    <property type="project" value="UniProtKB-KW"/>
</dbReference>
<feature type="domain" description="TIR" evidence="5">
    <location>
        <begin position="11"/>
        <end position="184"/>
    </location>
</feature>
<dbReference type="InterPro" id="IPR036390">
    <property type="entry name" value="WH_DNA-bd_sf"/>
</dbReference>